<dbReference type="PANTHER" id="PTHR10996:SF178">
    <property type="entry name" value="2-HYDROXYACID DEHYDROGENASE YGL185C-RELATED"/>
    <property type="match status" value="1"/>
</dbReference>
<evidence type="ECO:0000256" key="1">
    <source>
        <dbReference type="ARBA" id="ARBA00023002"/>
    </source>
</evidence>
<dbReference type="PANTHER" id="PTHR10996">
    <property type="entry name" value="2-HYDROXYACID DEHYDROGENASE-RELATED"/>
    <property type="match status" value="1"/>
</dbReference>
<sequence length="333" mass="35427">MTPRIYVAVQPQEFDLLFEPEVAARLRDAAEVDFAPSGTGKVPVPPGVGQDYDVLITSWSTAPFEPETLRGDRLRLAVHCAGSIRGLYPRQVLEDIRLAQGGAGAMATAVAEMALTLTLAVLRNLHIHDRGLQATHDWQAGGHGMLGQALHARRVGIVGLSRVGADYARMVRGVGAQHLTAFDPYVSPELADELGVELLPLEQVLAGSDVISVTAPATPETAGMLGPAELARIPDGAVLVNTARSAIVDEAALLAELSSGRLRAGLDVFDTEPLPSDSAFFGLENVILTPHVAGGTREARWTQGRVVAGEVSRFLDDGTLEHEVTAERYDRLA</sequence>
<dbReference type="Proteomes" id="UP001500622">
    <property type="component" value="Unassembled WGS sequence"/>
</dbReference>
<dbReference type="Pfam" id="PF02826">
    <property type="entry name" value="2-Hacid_dh_C"/>
    <property type="match status" value="1"/>
</dbReference>
<reference evidence="5" key="1">
    <citation type="journal article" date="2019" name="Int. J. Syst. Evol. Microbiol.">
        <title>The Global Catalogue of Microorganisms (GCM) 10K type strain sequencing project: providing services to taxonomists for standard genome sequencing and annotation.</title>
        <authorList>
            <consortium name="The Broad Institute Genomics Platform"/>
            <consortium name="The Broad Institute Genome Sequencing Center for Infectious Disease"/>
            <person name="Wu L."/>
            <person name="Ma J."/>
        </authorList>
    </citation>
    <scope>NUCLEOTIDE SEQUENCE [LARGE SCALE GENOMIC DNA]</scope>
    <source>
        <strain evidence="5">JCM 17810</strain>
    </source>
</reference>
<name>A0ABP8LJ82_9MICO</name>
<dbReference type="Gene3D" id="3.40.50.720">
    <property type="entry name" value="NAD(P)-binding Rossmann-like Domain"/>
    <property type="match status" value="2"/>
</dbReference>
<evidence type="ECO:0000313" key="5">
    <source>
        <dbReference type="Proteomes" id="UP001500622"/>
    </source>
</evidence>
<dbReference type="InterPro" id="IPR006140">
    <property type="entry name" value="D-isomer_DH_NAD-bd"/>
</dbReference>
<feature type="domain" description="D-isomer specific 2-hydroxyacid dehydrogenase NAD-binding" evidence="3">
    <location>
        <begin position="116"/>
        <end position="293"/>
    </location>
</feature>
<dbReference type="RefSeq" id="WP_345217767.1">
    <property type="nucleotide sequence ID" value="NZ_BAABGN010000013.1"/>
</dbReference>
<keyword evidence="1" id="KW-0560">Oxidoreductase</keyword>
<dbReference type="InterPro" id="IPR036291">
    <property type="entry name" value="NAD(P)-bd_dom_sf"/>
</dbReference>
<gene>
    <name evidence="4" type="ORF">GCM10023169_34280</name>
</gene>
<protein>
    <submittedName>
        <fullName evidence="4">Hydroxyacid dehydrogenase</fullName>
    </submittedName>
</protein>
<evidence type="ECO:0000256" key="2">
    <source>
        <dbReference type="ARBA" id="ARBA00023027"/>
    </source>
</evidence>
<proteinExistence type="predicted"/>
<keyword evidence="5" id="KW-1185">Reference proteome</keyword>
<dbReference type="InterPro" id="IPR050223">
    <property type="entry name" value="D-isomer_2-hydroxyacid_DH"/>
</dbReference>
<dbReference type="SUPFAM" id="SSF51735">
    <property type="entry name" value="NAD(P)-binding Rossmann-fold domains"/>
    <property type="match status" value="1"/>
</dbReference>
<dbReference type="EMBL" id="BAABGN010000013">
    <property type="protein sequence ID" value="GAA4430643.1"/>
    <property type="molecule type" value="Genomic_DNA"/>
</dbReference>
<accession>A0ABP8LJ82</accession>
<evidence type="ECO:0000259" key="3">
    <source>
        <dbReference type="Pfam" id="PF02826"/>
    </source>
</evidence>
<comment type="caution">
    <text evidence="4">The sequence shown here is derived from an EMBL/GenBank/DDBJ whole genome shotgun (WGS) entry which is preliminary data.</text>
</comment>
<keyword evidence="2" id="KW-0520">NAD</keyword>
<evidence type="ECO:0000313" key="4">
    <source>
        <dbReference type="EMBL" id="GAA4430643.1"/>
    </source>
</evidence>
<dbReference type="CDD" id="cd12167">
    <property type="entry name" value="2-Hacid_dh_8"/>
    <property type="match status" value="1"/>
</dbReference>
<organism evidence="4 5">
    <name type="scientific">Georgenia halophila</name>
    <dbReference type="NCBI Taxonomy" id="620889"/>
    <lineage>
        <taxon>Bacteria</taxon>
        <taxon>Bacillati</taxon>
        <taxon>Actinomycetota</taxon>
        <taxon>Actinomycetes</taxon>
        <taxon>Micrococcales</taxon>
        <taxon>Bogoriellaceae</taxon>
        <taxon>Georgenia</taxon>
    </lineage>
</organism>